<dbReference type="InterPro" id="IPR017853">
    <property type="entry name" value="GH"/>
</dbReference>
<keyword evidence="3 10" id="KW-0132">Cell division</keyword>
<dbReference type="InterPro" id="IPR022956">
    <property type="entry name" value="Beta_hexosaminidase_bac"/>
</dbReference>
<keyword evidence="7 10" id="KW-0326">Glycosidase</keyword>
<dbReference type="GO" id="GO:0071555">
    <property type="term" value="P:cell wall organization"/>
    <property type="evidence" value="ECO:0007669"/>
    <property type="project" value="UniProtKB-KW"/>
</dbReference>
<evidence type="ECO:0000256" key="8">
    <source>
        <dbReference type="ARBA" id="ARBA00023306"/>
    </source>
</evidence>
<dbReference type="Gene3D" id="3.20.20.300">
    <property type="entry name" value="Glycoside hydrolase, family 3, N-terminal domain"/>
    <property type="match status" value="1"/>
</dbReference>
<accession>A0A5C8P1Y0</accession>
<dbReference type="Pfam" id="PF00933">
    <property type="entry name" value="Glyco_hydro_3"/>
    <property type="match status" value="1"/>
</dbReference>
<dbReference type="AlphaFoldDB" id="A0A5C8P1Y0"/>
<keyword evidence="9 10" id="KW-0961">Cell wall biogenesis/degradation</keyword>
<evidence type="ECO:0000256" key="2">
    <source>
        <dbReference type="ARBA" id="ARBA00022490"/>
    </source>
</evidence>
<comment type="pathway">
    <text evidence="10">Cell wall biogenesis; peptidoglycan recycling.</text>
</comment>
<dbReference type="GO" id="GO:0008360">
    <property type="term" value="P:regulation of cell shape"/>
    <property type="evidence" value="ECO:0007669"/>
    <property type="project" value="UniProtKB-KW"/>
</dbReference>
<evidence type="ECO:0000256" key="5">
    <source>
        <dbReference type="ARBA" id="ARBA00022960"/>
    </source>
</evidence>
<dbReference type="InterPro" id="IPR036962">
    <property type="entry name" value="Glyco_hydro_3_N_sf"/>
</dbReference>
<feature type="binding site" evidence="10">
    <location>
        <position position="147"/>
    </location>
    <ligand>
        <name>substrate</name>
    </ligand>
</feature>
<dbReference type="GO" id="GO:0005737">
    <property type="term" value="C:cytoplasm"/>
    <property type="evidence" value="ECO:0007669"/>
    <property type="project" value="UniProtKB-SubCell"/>
</dbReference>
<feature type="binding site" evidence="10">
    <location>
        <begin position="177"/>
        <end position="178"/>
    </location>
    <ligand>
        <name>substrate</name>
    </ligand>
</feature>
<dbReference type="RefSeq" id="WP_147703613.1">
    <property type="nucleotide sequence ID" value="NZ_VDUY01000002.1"/>
</dbReference>
<keyword evidence="8 10" id="KW-0131">Cell cycle</keyword>
<feature type="active site" description="Nucleophile" evidence="10">
    <location>
        <position position="260"/>
    </location>
</feature>
<feature type="binding site" evidence="10">
    <location>
        <position position="73"/>
    </location>
    <ligand>
        <name>substrate</name>
    </ligand>
</feature>
<gene>
    <name evidence="10 12" type="primary">nagZ</name>
    <name evidence="12" type="ORF">FHP08_06960</name>
</gene>
<dbReference type="GO" id="GO:0051301">
    <property type="term" value="P:cell division"/>
    <property type="evidence" value="ECO:0007669"/>
    <property type="project" value="UniProtKB-KW"/>
</dbReference>
<keyword evidence="2 10" id="KW-0963">Cytoplasm</keyword>
<sequence>MNVPKTSSKLSRGPVIVDIEGTALTDAERLRLRHPLVGGVIIFARNFESRAQLKQLCKEIRRLRKPRLLICVDHEGGRVQRFLKGFTRIPSMRELGRQWDEDVLGACRRATEIGRTIGEELRAVGVDLSFTPVLDLDWGPSSVIGDRAFHSDPRVVAMLARCLNHGLLLGGMGNCGKHFPGHGFAHGDSHFELPIDERELDAILADDAAPYHWLGDTLLSVMPAHVIYPKVDEKPAGFSKRWLQEILRGRLGFKGLIFSDDLTMEGASGAGDIVARACAAFEAGCDMVLVCNRPDLADELLARLPWSRPKGFDKRLGALFRD</sequence>
<organism evidence="12 13">
    <name type="scientific">Zeimonas arvi</name>
    <dbReference type="NCBI Taxonomy" id="2498847"/>
    <lineage>
        <taxon>Bacteria</taxon>
        <taxon>Pseudomonadati</taxon>
        <taxon>Pseudomonadota</taxon>
        <taxon>Betaproteobacteria</taxon>
        <taxon>Burkholderiales</taxon>
        <taxon>Burkholderiaceae</taxon>
        <taxon>Zeimonas</taxon>
    </lineage>
</organism>
<feature type="site" description="Important for catalytic activity" evidence="10">
    <location>
        <position position="188"/>
    </location>
</feature>
<evidence type="ECO:0000313" key="12">
    <source>
        <dbReference type="EMBL" id="TXL67334.1"/>
    </source>
</evidence>
<dbReference type="OrthoDB" id="9786661at2"/>
<dbReference type="GO" id="GO:0009254">
    <property type="term" value="P:peptidoglycan turnover"/>
    <property type="evidence" value="ECO:0007669"/>
    <property type="project" value="UniProtKB-UniRule"/>
</dbReference>
<dbReference type="GO" id="GO:0009252">
    <property type="term" value="P:peptidoglycan biosynthetic process"/>
    <property type="evidence" value="ECO:0007669"/>
    <property type="project" value="UniProtKB-KW"/>
</dbReference>
<evidence type="ECO:0000313" key="13">
    <source>
        <dbReference type="Proteomes" id="UP000321548"/>
    </source>
</evidence>
<feature type="active site" description="Proton donor/acceptor" evidence="10">
    <location>
        <position position="190"/>
    </location>
</feature>
<keyword evidence="6 10" id="KW-0573">Peptidoglycan synthesis</keyword>
<evidence type="ECO:0000256" key="1">
    <source>
        <dbReference type="ARBA" id="ARBA00001231"/>
    </source>
</evidence>
<comment type="catalytic activity">
    <reaction evidence="1 10">
        <text>Hydrolysis of terminal non-reducing N-acetyl-D-hexosamine residues in N-acetyl-beta-D-hexosaminides.</text>
        <dbReference type="EC" id="3.2.1.52"/>
    </reaction>
</comment>
<proteinExistence type="inferred from homology"/>
<dbReference type="InterPro" id="IPR019800">
    <property type="entry name" value="Glyco_hydro_3_AS"/>
</dbReference>
<dbReference type="InterPro" id="IPR050226">
    <property type="entry name" value="NagZ_Beta-hexosaminidase"/>
</dbReference>
<keyword evidence="5 10" id="KW-0133">Cell shape</keyword>
<comment type="similarity">
    <text evidence="10">Belongs to the glycosyl hydrolase 3 family. NagZ subfamily.</text>
</comment>
<protein>
    <recommendedName>
        <fullName evidence="10">Beta-hexosaminidase</fullName>
        <ecNumber evidence="10">3.2.1.52</ecNumber>
    </recommendedName>
    <alternativeName>
        <fullName evidence="10">Beta-N-acetylhexosaminidase</fullName>
    </alternativeName>
    <alternativeName>
        <fullName evidence="10">N-acetyl-beta-glucosaminidase</fullName>
    </alternativeName>
</protein>
<dbReference type="PROSITE" id="PS00775">
    <property type="entry name" value="GLYCOSYL_HYDROL_F3"/>
    <property type="match status" value="1"/>
</dbReference>
<evidence type="ECO:0000256" key="9">
    <source>
        <dbReference type="ARBA" id="ARBA00023316"/>
    </source>
</evidence>
<comment type="function">
    <text evidence="10">Plays a role in peptidoglycan recycling by cleaving the terminal beta-1,4-linked N-acetylglucosamine (GlcNAc) from peptide-linked peptidoglycan fragments, giving rise to free GlcNAc, anhydro-N-acetylmuramic acid and anhydro-N-acetylmuramic acid-linked peptides.</text>
</comment>
<feature type="binding site" evidence="10">
    <location>
        <position position="81"/>
    </location>
    <ligand>
        <name>substrate</name>
    </ligand>
</feature>
<evidence type="ECO:0000256" key="3">
    <source>
        <dbReference type="ARBA" id="ARBA00022618"/>
    </source>
</evidence>
<evidence type="ECO:0000256" key="7">
    <source>
        <dbReference type="ARBA" id="ARBA00023295"/>
    </source>
</evidence>
<name>A0A5C8P1Y0_9BURK</name>
<dbReference type="EMBL" id="VDUY01000002">
    <property type="protein sequence ID" value="TXL67334.1"/>
    <property type="molecule type" value="Genomic_DNA"/>
</dbReference>
<evidence type="ECO:0000256" key="10">
    <source>
        <dbReference type="HAMAP-Rule" id="MF_00364"/>
    </source>
</evidence>
<dbReference type="EC" id="3.2.1.52" evidence="10"/>
<evidence type="ECO:0000256" key="6">
    <source>
        <dbReference type="ARBA" id="ARBA00022984"/>
    </source>
</evidence>
<comment type="caution">
    <text evidence="12">The sequence shown here is derived from an EMBL/GenBank/DDBJ whole genome shotgun (WGS) entry which is preliminary data.</text>
</comment>
<dbReference type="NCBIfam" id="NF003740">
    <property type="entry name" value="PRK05337.1"/>
    <property type="match status" value="1"/>
</dbReference>
<dbReference type="PANTHER" id="PTHR30480">
    <property type="entry name" value="BETA-HEXOSAMINIDASE-RELATED"/>
    <property type="match status" value="1"/>
</dbReference>
<dbReference type="HAMAP" id="MF_00364">
    <property type="entry name" value="NagZ"/>
    <property type="match status" value="1"/>
</dbReference>
<dbReference type="Proteomes" id="UP000321548">
    <property type="component" value="Unassembled WGS sequence"/>
</dbReference>
<feature type="domain" description="Glycoside hydrolase family 3 N-terminal" evidence="11">
    <location>
        <begin position="25"/>
        <end position="294"/>
    </location>
</feature>
<dbReference type="SUPFAM" id="SSF51445">
    <property type="entry name" value="(Trans)glycosidases"/>
    <property type="match status" value="1"/>
</dbReference>
<dbReference type="PANTHER" id="PTHR30480:SF13">
    <property type="entry name" value="BETA-HEXOSAMINIDASE"/>
    <property type="match status" value="1"/>
</dbReference>
<dbReference type="GO" id="GO:0004563">
    <property type="term" value="F:beta-N-acetylhexosaminidase activity"/>
    <property type="evidence" value="ECO:0007669"/>
    <property type="project" value="UniProtKB-UniRule"/>
</dbReference>
<evidence type="ECO:0000259" key="11">
    <source>
        <dbReference type="Pfam" id="PF00933"/>
    </source>
</evidence>
<reference evidence="12 13" key="1">
    <citation type="submission" date="2019-06" db="EMBL/GenBank/DDBJ databases">
        <title>Quisquiliibacterium sp. nov., isolated from a maize field.</title>
        <authorList>
            <person name="Lin S.-Y."/>
            <person name="Tsai C.-F."/>
            <person name="Young C.-C."/>
        </authorList>
    </citation>
    <scope>NUCLEOTIDE SEQUENCE [LARGE SCALE GENOMIC DNA]</scope>
    <source>
        <strain evidence="12 13">CC-CFT501</strain>
    </source>
</reference>
<evidence type="ECO:0000256" key="4">
    <source>
        <dbReference type="ARBA" id="ARBA00022801"/>
    </source>
</evidence>
<dbReference type="InterPro" id="IPR001764">
    <property type="entry name" value="Glyco_hydro_3_N"/>
</dbReference>
<dbReference type="GO" id="GO:0005975">
    <property type="term" value="P:carbohydrate metabolic process"/>
    <property type="evidence" value="ECO:0007669"/>
    <property type="project" value="InterPro"/>
</dbReference>
<dbReference type="UniPathway" id="UPA00544"/>
<keyword evidence="4 10" id="KW-0378">Hydrolase</keyword>
<comment type="subcellular location">
    <subcellularLocation>
        <location evidence="10">Cytoplasm</location>
    </subcellularLocation>
</comment>
<keyword evidence="13" id="KW-1185">Reference proteome</keyword>